<reference evidence="2 3" key="1">
    <citation type="submission" date="2019-02" db="EMBL/GenBank/DDBJ databases">
        <title>Deep-cultivation of Planctomycetes and their phenomic and genomic characterization uncovers novel biology.</title>
        <authorList>
            <person name="Wiegand S."/>
            <person name="Jogler M."/>
            <person name="Boedeker C."/>
            <person name="Pinto D."/>
            <person name="Vollmers J."/>
            <person name="Rivas-Marin E."/>
            <person name="Kohn T."/>
            <person name="Peeters S.H."/>
            <person name="Heuer A."/>
            <person name="Rast P."/>
            <person name="Oberbeckmann S."/>
            <person name="Bunk B."/>
            <person name="Jeske O."/>
            <person name="Meyerdierks A."/>
            <person name="Storesund J.E."/>
            <person name="Kallscheuer N."/>
            <person name="Luecker S."/>
            <person name="Lage O.M."/>
            <person name="Pohl T."/>
            <person name="Merkel B.J."/>
            <person name="Hornburger P."/>
            <person name="Mueller R.-W."/>
            <person name="Bruemmer F."/>
            <person name="Labrenz M."/>
            <person name="Spormann A.M."/>
            <person name="Op den Camp H."/>
            <person name="Overmann J."/>
            <person name="Amann R."/>
            <person name="Jetten M.S.M."/>
            <person name="Mascher T."/>
            <person name="Medema M.H."/>
            <person name="Devos D.P."/>
            <person name="Kaster A.-K."/>
            <person name="Ovreas L."/>
            <person name="Rohde M."/>
            <person name="Galperin M.Y."/>
            <person name="Jogler C."/>
        </authorList>
    </citation>
    <scope>NUCLEOTIDE SEQUENCE [LARGE SCALE GENOMIC DNA]</scope>
    <source>
        <strain evidence="2 3">TBK1r</strain>
    </source>
</reference>
<dbReference type="Pfam" id="PF14267">
    <property type="entry name" value="DUF4357"/>
    <property type="match status" value="1"/>
</dbReference>
<evidence type="ECO:0000259" key="1">
    <source>
        <dbReference type="Pfam" id="PF14267"/>
    </source>
</evidence>
<evidence type="ECO:0000313" key="2">
    <source>
        <dbReference type="EMBL" id="QDV85387.1"/>
    </source>
</evidence>
<gene>
    <name evidence="2" type="ORF">TBK1r_43670</name>
</gene>
<accession>A0ABX5XTQ6</accession>
<name>A0ABX5XTQ6_9BACT</name>
<dbReference type="CDD" id="cd10447">
    <property type="entry name" value="GIY-YIG_unchar_2"/>
    <property type="match status" value="1"/>
</dbReference>
<organism evidence="2 3">
    <name type="scientific">Stieleria magnilauensis</name>
    <dbReference type="NCBI Taxonomy" id="2527963"/>
    <lineage>
        <taxon>Bacteria</taxon>
        <taxon>Pseudomonadati</taxon>
        <taxon>Planctomycetota</taxon>
        <taxon>Planctomycetia</taxon>
        <taxon>Pirellulales</taxon>
        <taxon>Pirellulaceae</taxon>
        <taxon>Stieleria</taxon>
    </lineage>
</organism>
<sequence>MGMNGKTIRLYLVNGSPTDILTAEIINWTGKIIVAPRSQLAELAMREEVKRTGVYVLVGPDPDATMRDAVYFGEGDNVLKRLTAHDKDESKDFWTRCAVVISKDQNITKSHGRYLESRLITIAHQADRAKIHNGTAPPPPLLPEPDIADMEYFVGQLQIILPALGFNFLQPKPIAIPSNGGGSTDPESPFFCLTVVGAEAKAREVAGEFVVLKGSTARKEGLKSWTSYKALRDQLVAEGKLIDSNQPDYYMFDEDVAFSSPSAGAAVVNAGNMNGRTSWKTADTGDTYQQWHEKKLAAASPDDDSDE</sequence>
<protein>
    <recommendedName>
        <fullName evidence="1">DUF4357 domain-containing protein</fullName>
    </recommendedName>
</protein>
<evidence type="ECO:0000313" key="3">
    <source>
        <dbReference type="Proteomes" id="UP000318081"/>
    </source>
</evidence>
<keyword evidence="3" id="KW-1185">Reference proteome</keyword>
<feature type="domain" description="DUF4357" evidence="1">
    <location>
        <begin position="232"/>
        <end position="283"/>
    </location>
</feature>
<dbReference type="EMBL" id="CP036432">
    <property type="protein sequence ID" value="QDV85387.1"/>
    <property type="molecule type" value="Genomic_DNA"/>
</dbReference>
<proteinExistence type="predicted"/>
<dbReference type="Proteomes" id="UP000318081">
    <property type="component" value="Chromosome"/>
</dbReference>
<dbReference type="InterPro" id="IPR025579">
    <property type="entry name" value="DUF4357"/>
</dbReference>